<keyword evidence="9" id="KW-0539">Nucleus</keyword>
<dbReference type="Proteomes" id="UP000472261">
    <property type="component" value="Unplaced"/>
</dbReference>
<evidence type="ECO:0000256" key="1">
    <source>
        <dbReference type="ARBA" id="ARBA00004123"/>
    </source>
</evidence>
<reference evidence="13" key="2">
    <citation type="submission" date="2025-09" db="UniProtKB">
        <authorList>
            <consortium name="Ensembl"/>
        </authorList>
    </citation>
    <scope>IDENTIFICATION</scope>
</reference>
<dbReference type="FunFam" id="3.30.160.60:FF:000041">
    <property type="entry name" value="Zinc finger protein ZIC 1"/>
    <property type="match status" value="1"/>
</dbReference>
<dbReference type="GO" id="GO:0000978">
    <property type="term" value="F:RNA polymerase II cis-regulatory region sequence-specific DNA binding"/>
    <property type="evidence" value="ECO:0007669"/>
    <property type="project" value="TreeGrafter"/>
</dbReference>
<evidence type="ECO:0000256" key="9">
    <source>
        <dbReference type="ARBA" id="ARBA00023242"/>
    </source>
</evidence>
<keyword evidence="6 10" id="KW-0863">Zinc-finger</keyword>
<dbReference type="PROSITE" id="PS50157">
    <property type="entry name" value="ZINC_FINGER_C2H2_2"/>
    <property type="match status" value="3"/>
</dbReference>
<dbReference type="PANTHER" id="PTHR45718">
    <property type="entry name" value="TRANSCRIPTIONAL ACTIVATOR CUBITUS INTERRUPTUS"/>
    <property type="match status" value="1"/>
</dbReference>
<dbReference type="SUPFAM" id="SSF57667">
    <property type="entry name" value="beta-beta-alpha zinc fingers"/>
    <property type="match status" value="2"/>
</dbReference>
<evidence type="ECO:0000256" key="6">
    <source>
        <dbReference type="ARBA" id="ARBA00022771"/>
    </source>
</evidence>
<comment type="subcellular location">
    <subcellularLocation>
        <location evidence="1">Nucleus</location>
    </subcellularLocation>
</comment>
<keyword evidence="7" id="KW-0862">Zinc</keyword>
<dbReference type="GO" id="GO:0008270">
    <property type="term" value="F:zinc ion binding"/>
    <property type="evidence" value="ECO:0007669"/>
    <property type="project" value="UniProtKB-KW"/>
</dbReference>
<dbReference type="Gene3D" id="3.30.160.60">
    <property type="entry name" value="Classic Zinc Finger"/>
    <property type="match status" value="3"/>
</dbReference>
<dbReference type="InterPro" id="IPR056436">
    <property type="entry name" value="Znf-C2H2_ZIC1-5/GLI1-3-like"/>
</dbReference>
<proteinExistence type="inferred from homology"/>
<keyword evidence="5" id="KW-0677">Repeat</keyword>
<evidence type="ECO:0000256" key="7">
    <source>
        <dbReference type="ARBA" id="ARBA00022833"/>
    </source>
</evidence>
<feature type="region of interest" description="Disordered" evidence="11">
    <location>
        <begin position="356"/>
        <end position="411"/>
    </location>
</feature>
<name>A0A669PLL9_PHACC</name>
<dbReference type="GO" id="GO:0005634">
    <property type="term" value="C:nucleus"/>
    <property type="evidence" value="ECO:0007669"/>
    <property type="project" value="UniProtKB-SubCell"/>
</dbReference>
<dbReference type="FunFam" id="3.30.160.60:FF:001330">
    <property type="entry name" value="Zinc finger protein ZIC 4"/>
    <property type="match status" value="1"/>
</dbReference>
<dbReference type="InterPro" id="IPR013087">
    <property type="entry name" value="Znf_C2H2_type"/>
</dbReference>
<evidence type="ECO:0000256" key="4">
    <source>
        <dbReference type="ARBA" id="ARBA00022723"/>
    </source>
</evidence>
<dbReference type="Pfam" id="PF23561">
    <property type="entry name" value="zf-C2H2_15"/>
    <property type="match status" value="1"/>
</dbReference>
<dbReference type="PROSITE" id="PS00028">
    <property type="entry name" value="ZINC_FINGER_C2H2_1"/>
    <property type="match status" value="2"/>
</dbReference>
<sequence>MLCKDGELTASFATFHCIPTQEDMRMFLQPVTIISPLCYGGNRARAKTAARQRARLFQERVLCDSGCLMFTSHRFHSLARSFCSESSCLDHAEHFHILPLIVKPINLCGSVETCNGSFIWHDREHPWGSDSKTGSCPGHRGHHRPSEAGNPALFAGLHEQPPHAAPGGHLNGQIRLGLPGEMYAKAEHFTPVPASRTEPFAASSLHSYGGMNLNVNLAPHHGPGAFFRYMRQPIKQELICKWIELEQTPKKLCSKTFSTMHELVTHVTVEHVGGPEQSNHICFWEECPREGKPFKAKYKLVNHIRVHTGEKPFKCEFEGCDRRFANSSDRKKHSHVHTSDKPYNCKVRGCDKSYTHPSSLRKHMKVHCKSPPPSSGYESSTPSLVSPSSDSGRDPPASCSHAEPPAPPAANLSEWYVCQGRPAP</sequence>
<feature type="compositionally biased region" description="Basic residues" evidence="11">
    <location>
        <begin position="359"/>
        <end position="368"/>
    </location>
</feature>
<evidence type="ECO:0000256" key="10">
    <source>
        <dbReference type="PROSITE-ProRule" id="PRU00042"/>
    </source>
</evidence>
<accession>A0A669PLL9</accession>
<feature type="domain" description="C2H2-type" evidence="12">
    <location>
        <begin position="313"/>
        <end position="342"/>
    </location>
</feature>
<keyword evidence="14" id="KW-1185">Reference proteome</keyword>
<feature type="domain" description="C2H2-type" evidence="12">
    <location>
        <begin position="285"/>
        <end position="312"/>
    </location>
</feature>
<evidence type="ECO:0000256" key="5">
    <source>
        <dbReference type="ARBA" id="ARBA00022737"/>
    </source>
</evidence>
<dbReference type="Pfam" id="PF18366">
    <property type="entry name" value="zf_ZIC"/>
    <property type="match status" value="1"/>
</dbReference>
<evidence type="ECO:0000256" key="2">
    <source>
        <dbReference type="ARBA" id="ARBA00010831"/>
    </source>
</evidence>
<comment type="similarity">
    <text evidence="2">Belongs to the GLI C2H2-type zinc-finger protein family.</text>
</comment>
<dbReference type="Pfam" id="PF00096">
    <property type="entry name" value="zf-C2H2"/>
    <property type="match status" value="1"/>
</dbReference>
<reference evidence="13" key="1">
    <citation type="submission" date="2025-08" db="UniProtKB">
        <authorList>
            <consortium name="Ensembl"/>
        </authorList>
    </citation>
    <scope>IDENTIFICATION</scope>
</reference>
<dbReference type="SMART" id="SM00355">
    <property type="entry name" value="ZnF_C2H2"/>
    <property type="match status" value="4"/>
</dbReference>
<dbReference type="InterPro" id="IPR036236">
    <property type="entry name" value="Znf_C2H2_sf"/>
</dbReference>
<evidence type="ECO:0000256" key="8">
    <source>
        <dbReference type="ARBA" id="ARBA00023125"/>
    </source>
</evidence>
<feature type="domain" description="C2H2-type" evidence="12">
    <location>
        <begin position="343"/>
        <end position="372"/>
    </location>
</feature>
<evidence type="ECO:0000259" key="12">
    <source>
        <dbReference type="PROSITE" id="PS50157"/>
    </source>
</evidence>
<dbReference type="AlphaFoldDB" id="A0A669PLL9"/>
<evidence type="ECO:0000256" key="11">
    <source>
        <dbReference type="SAM" id="MobiDB-lite"/>
    </source>
</evidence>
<evidence type="ECO:0000256" key="3">
    <source>
        <dbReference type="ARBA" id="ARBA00022473"/>
    </source>
</evidence>
<organism evidence="13 14">
    <name type="scientific">Phasianus colchicus</name>
    <name type="common">Common pheasant</name>
    <dbReference type="NCBI Taxonomy" id="9054"/>
    <lineage>
        <taxon>Eukaryota</taxon>
        <taxon>Metazoa</taxon>
        <taxon>Chordata</taxon>
        <taxon>Craniata</taxon>
        <taxon>Vertebrata</taxon>
        <taxon>Euteleostomi</taxon>
        <taxon>Archelosauria</taxon>
        <taxon>Archosauria</taxon>
        <taxon>Dinosauria</taxon>
        <taxon>Saurischia</taxon>
        <taxon>Theropoda</taxon>
        <taxon>Coelurosauria</taxon>
        <taxon>Aves</taxon>
        <taxon>Neognathae</taxon>
        <taxon>Galloanserae</taxon>
        <taxon>Galliformes</taxon>
        <taxon>Phasianidae</taxon>
        <taxon>Phasianinae</taxon>
        <taxon>Phasianus</taxon>
    </lineage>
</organism>
<keyword evidence="4" id="KW-0479">Metal-binding</keyword>
<keyword evidence="8" id="KW-0238">DNA-binding</keyword>
<feature type="compositionally biased region" description="Low complexity" evidence="11">
    <location>
        <begin position="379"/>
        <end position="390"/>
    </location>
</feature>
<keyword evidence="3" id="KW-0217">Developmental protein</keyword>
<dbReference type="FunFam" id="3.30.160.60:FF:000039">
    <property type="entry name" value="Zinc finger protein ZIC 1"/>
    <property type="match status" value="1"/>
</dbReference>
<dbReference type="PANTHER" id="PTHR45718:SF4">
    <property type="entry name" value="TRANSCRIPTIONAL ACTIVATOR CUBITUS INTERRUPTUS"/>
    <property type="match status" value="1"/>
</dbReference>
<dbReference type="Ensembl" id="ENSPCLT00000012940.1">
    <property type="protein sequence ID" value="ENSPCLP00000009612.1"/>
    <property type="gene ID" value="ENSPCLG00000007927.1"/>
</dbReference>
<protein>
    <submittedName>
        <fullName evidence="13">Zic family member 4</fullName>
    </submittedName>
</protein>
<evidence type="ECO:0000313" key="13">
    <source>
        <dbReference type="Ensembl" id="ENSPCLP00000009612.1"/>
    </source>
</evidence>
<dbReference type="GO" id="GO:0000981">
    <property type="term" value="F:DNA-binding transcription factor activity, RNA polymerase II-specific"/>
    <property type="evidence" value="ECO:0007669"/>
    <property type="project" value="TreeGrafter"/>
</dbReference>
<dbReference type="InterPro" id="IPR041643">
    <property type="entry name" value="Znf_ZIC"/>
</dbReference>
<dbReference type="InterPro" id="IPR043359">
    <property type="entry name" value="GLI-like"/>
</dbReference>
<evidence type="ECO:0000313" key="14">
    <source>
        <dbReference type="Proteomes" id="UP000472261"/>
    </source>
</evidence>